<feature type="domain" description="PAC" evidence="20">
    <location>
        <begin position="399"/>
        <end position="451"/>
    </location>
</feature>
<dbReference type="InterPro" id="IPR004358">
    <property type="entry name" value="Sig_transdc_His_kin-like_C"/>
</dbReference>
<dbReference type="Gene3D" id="3.30.450.20">
    <property type="entry name" value="PAS domain"/>
    <property type="match status" value="1"/>
</dbReference>
<dbReference type="GO" id="GO:0005886">
    <property type="term" value="C:plasma membrane"/>
    <property type="evidence" value="ECO:0007669"/>
    <property type="project" value="UniProtKB-SubCell"/>
</dbReference>
<dbReference type="InterPro" id="IPR000014">
    <property type="entry name" value="PAS"/>
</dbReference>
<evidence type="ECO:0000256" key="3">
    <source>
        <dbReference type="ARBA" id="ARBA00012438"/>
    </source>
</evidence>
<evidence type="ECO:0000256" key="7">
    <source>
        <dbReference type="ARBA" id="ARBA00022692"/>
    </source>
</evidence>
<dbReference type="PROSITE" id="PS50113">
    <property type="entry name" value="PAC"/>
    <property type="match status" value="1"/>
</dbReference>
<feature type="region of interest" description="Disordered" evidence="15">
    <location>
        <begin position="709"/>
        <end position="756"/>
    </location>
</feature>
<dbReference type="SUPFAM" id="SSF55874">
    <property type="entry name" value="ATPase domain of HSP90 chaperone/DNA topoisomerase II/histidine kinase"/>
    <property type="match status" value="1"/>
</dbReference>
<gene>
    <name evidence="21" type="ORF">SOIL9_41980</name>
</gene>
<accession>A0A6P2CYQ1</accession>
<dbReference type="Gene3D" id="1.10.287.130">
    <property type="match status" value="1"/>
</dbReference>
<evidence type="ECO:0000256" key="4">
    <source>
        <dbReference type="ARBA" id="ARBA00022475"/>
    </source>
</evidence>
<dbReference type="Gene3D" id="3.40.50.2300">
    <property type="match status" value="1"/>
</dbReference>
<protein>
    <recommendedName>
        <fullName evidence="3">histidine kinase</fullName>
        <ecNumber evidence="3">2.7.13.3</ecNumber>
    </recommendedName>
</protein>
<comment type="subcellular location">
    <subcellularLocation>
        <location evidence="2">Cell membrane</location>
        <topology evidence="2">Multi-pass membrane protein</topology>
    </subcellularLocation>
</comment>
<evidence type="ECO:0000256" key="8">
    <source>
        <dbReference type="ARBA" id="ARBA00022741"/>
    </source>
</evidence>
<dbReference type="InterPro" id="IPR036097">
    <property type="entry name" value="HisK_dim/P_sf"/>
</dbReference>
<dbReference type="PROSITE" id="PS50109">
    <property type="entry name" value="HIS_KIN"/>
    <property type="match status" value="1"/>
</dbReference>
<evidence type="ECO:0000259" key="20">
    <source>
        <dbReference type="PROSITE" id="PS50113"/>
    </source>
</evidence>
<evidence type="ECO:0000256" key="6">
    <source>
        <dbReference type="ARBA" id="ARBA00022679"/>
    </source>
</evidence>
<dbReference type="EC" id="2.7.13.3" evidence="3"/>
<dbReference type="InterPro" id="IPR036890">
    <property type="entry name" value="HATPase_C_sf"/>
</dbReference>
<dbReference type="SUPFAM" id="SSF55785">
    <property type="entry name" value="PYP-like sensor domain (PAS domain)"/>
    <property type="match status" value="1"/>
</dbReference>
<keyword evidence="22" id="KW-1185">Reference proteome</keyword>
<dbReference type="CDD" id="cd00130">
    <property type="entry name" value="PAS"/>
    <property type="match status" value="1"/>
</dbReference>
<feature type="domain" description="Response regulatory" evidence="18">
    <location>
        <begin position="765"/>
        <end position="880"/>
    </location>
</feature>
<dbReference type="NCBIfam" id="TIGR00229">
    <property type="entry name" value="sensory_box"/>
    <property type="match status" value="1"/>
</dbReference>
<dbReference type="EMBL" id="LR593886">
    <property type="protein sequence ID" value="VTR93516.1"/>
    <property type="molecule type" value="Genomic_DNA"/>
</dbReference>
<organism evidence="21 22">
    <name type="scientific">Gemmata massiliana</name>
    <dbReference type="NCBI Taxonomy" id="1210884"/>
    <lineage>
        <taxon>Bacteria</taxon>
        <taxon>Pseudomonadati</taxon>
        <taxon>Planctomycetota</taxon>
        <taxon>Planctomycetia</taxon>
        <taxon>Gemmatales</taxon>
        <taxon>Gemmataceae</taxon>
        <taxon>Gemmata</taxon>
    </lineage>
</organism>
<dbReference type="GO" id="GO:0005524">
    <property type="term" value="F:ATP binding"/>
    <property type="evidence" value="ECO:0007669"/>
    <property type="project" value="UniProtKB-KW"/>
</dbReference>
<dbReference type="Gene3D" id="3.30.565.10">
    <property type="entry name" value="Histidine kinase-like ATPase, C-terminal domain"/>
    <property type="match status" value="1"/>
</dbReference>
<dbReference type="PANTHER" id="PTHR43065:SF42">
    <property type="entry name" value="TWO-COMPONENT SENSOR PPRA"/>
    <property type="match status" value="1"/>
</dbReference>
<dbReference type="InterPro" id="IPR001789">
    <property type="entry name" value="Sig_transdc_resp-reg_receiver"/>
</dbReference>
<evidence type="ECO:0000256" key="15">
    <source>
        <dbReference type="SAM" id="MobiDB-lite"/>
    </source>
</evidence>
<dbReference type="InterPro" id="IPR013767">
    <property type="entry name" value="PAS_fold"/>
</dbReference>
<dbReference type="SUPFAM" id="SSF52172">
    <property type="entry name" value="CheY-like"/>
    <property type="match status" value="1"/>
</dbReference>
<dbReference type="Pfam" id="PF00989">
    <property type="entry name" value="PAS"/>
    <property type="match status" value="1"/>
</dbReference>
<comment type="catalytic activity">
    <reaction evidence="1">
        <text>ATP + protein L-histidine = ADP + protein N-phospho-L-histidine.</text>
        <dbReference type="EC" id="2.7.13.3"/>
    </reaction>
</comment>
<keyword evidence="8" id="KW-0547">Nucleotide-binding</keyword>
<feature type="transmembrane region" description="Helical" evidence="16">
    <location>
        <begin position="266"/>
        <end position="286"/>
    </location>
</feature>
<dbReference type="InterPro" id="IPR003594">
    <property type="entry name" value="HATPase_dom"/>
</dbReference>
<feature type="transmembrane region" description="Helical" evidence="16">
    <location>
        <begin position="292"/>
        <end position="314"/>
    </location>
</feature>
<dbReference type="PROSITE" id="PS50112">
    <property type="entry name" value="PAS"/>
    <property type="match status" value="1"/>
</dbReference>
<dbReference type="AlphaFoldDB" id="A0A6P2CYQ1"/>
<evidence type="ECO:0000259" key="17">
    <source>
        <dbReference type="PROSITE" id="PS50109"/>
    </source>
</evidence>
<evidence type="ECO:0000256" key="11">
    <source>
        <dbReference type="ARBA" id="ARBA00022989"/>
    </source>
</evidence>
<evidence type="ECO:0000313" key="21">
    <source>
        <dbReference type="EMBL" id="VTR93516.1"/>
    </source>
</evidence>
<dbReference type="InterPro" id="IPR005467">
    <property type="entry name" value="His_kinase_dom"/>
</dbReference>
<feature type="modified residue" description="4-aspartylphosphate" evidence="14">
    <location>
        <position position="816"/>
    </location>
</feature>
<feature type="transmembrane region" description="Helical" evidence="16">
    <location>
        <begin position="42"/>
        <end position="63"/>
    </location>
</feature>
<evidence type="ECO:0000259" key="18">
    <source>
        <dbReference type="PROSITE" id="PS50110"/>
    </source>
</evidence>
<feature type="transmembrane region" description="Helical" evidence="16">
    <location>
        <begin position="107"/>
        <end position="127"/>
    </location>
</feature>
<keyword evidence="13 16" id="KW-0472">Membrane</keyword>
<evidence type="ECO:0000256" key="1">
    <source>
        <dbReference type="ARBA" id="ARBA00000085"/>
    </source>
</evidence>
<feature type="compositionally biased region" description="Pro residues" evidence="15">
    <location>
        <begin position="741"/>
        <end position="755"/>
    </location>
</feature>
<evidence type="ECO:0000256" key="13">
    <source>
        <dbReference type="ARBA" id="ARBA00023136"/>
    </source>
</evidence>
<dbReference type="InterPro" id="IPR007895">
    <property type="entry name" value="MASE1"/>
</dbReference>
<dbReference type="SMART" id="SM00448">
    <property type="entry name" value="REC"/>
    <property type="match status" value="1"/>
</dbReference>
<evidence type="ECO:0000256" key="10">
    <source>
        <dbReference type="ARBA" id="ARBA00022840"/>
    </source>
</evidence>
<dbReference type="SMART" id="SM00387">
    <property type="entry name" value="HATPase_c"/>
    <property type="match status" value="1"/>
</dbReference>
<dbReference type="PROSITE" id="PS50110">
    <property type="entry name" value="RESPONSE_REGULATORY"/>
    <property type="match status" value="1"/>
</dbReference>
<keyword evidence="6" id="KW-0808">Transferase</keyword>
<dbReference type="CDD" id="cd00082">
    <property type="entry name" value="HisKA"/>
    <property type="match status" value="1"/>
</dbReference>
<reference evidence="21 22" key="1">
    <citation type="submission" date="2019-05" db="EMBL/GenBank/DDBJ databases">
        <authorList>
            <consortium name="Science for Life Laboratories"/>
        </authorList>
    </citation>
    <scope>NUCLEOTIDE SEQUENCE [LARGE SCALE GENOMIC DNA]</scope>
    <source>
        <strain evidence="21">Soil9</strain>
    </source>
</reference>
<dbReference type="Pfam" id="PF00072">
    <property type="entry name" value="Response_reg"/>
    <property type="match status" value="1"/>
</dbReference>
<dbReference type="KEGG" id="gms:SOIL9_41980"/>
<evidence type="ECO:0000256" key="14">
    <source>
        <dbReference type="PROSITE-ProRule" id="PRU00169"/>
    </source>
</evidence>
<keyword evidence="12" id="KW-0902">Two-component regulatory system</keyword>
<keyword evidence="4" id="KW-1003">Cell membrane</keyword>
<dbReference type="GO" id="GO:0006355">
    <property type="term" value="P:regulation of DNA-templated transcription"/>
    <property type="evidence" value="ECO:0007669"/>
    <property type="project" value="InterPro"/>
</dbReference>
<dbReference type="GO" id="GO:0000155">
    <property type="term" value="F:phosphorelay sensor kinase activity"/>
    <property type="evidence" value="ECO:0007669"/>
    <property type="project" value="InterPro"/>
</dbReference>
<evidence type="ECO:0000256" key="12">
    <source>
        <dbReference type="ARBA" id="ARBA00023012"/>
    </source>
</evidence>
<evidence type="ECO:0000256" key="5">
    <source>
        <dbReference type="ARBA" id="ARBA00022553"/>
    </source>
</evidence>
<dbReference type="InterPro" id="IPR000700">
    <property type="entry name" value="PAS-assoc_C"/>
</dbReference>
<sequence length="881" mass="94356">MAKWSEANYAWAEILAQPLPSRSVTRSSAPLVTEPRGTVGRYLAGVLGVAIAYYATARVGLLFTVLDTHVAFIWPPTGIAVAALFRAGRKFLPGVFLGALACEFQVFPWWVALGVSVGNTLGPLIAVEILRRFRFNPMSAGRRDLYAFLFAGLVGMTATASNGALWRMVGGLPPIEVVPAWLVWWLGDTAGLLIVAPPLLTAVRPRIHRGAIRPALILFLTTILCAIAFTNVTSPPTRSLMVFPPFMLLIWVGMNERLRVGSLHVLIMTAFAVAGTSEGVGAFGHLSPMTKILFVWALVVTAALITLAMTTTLAERERAEAALTTAAREYQNLVDSTPAAIVRYTPEGKLTFVNETLCRLLGYPRELLIGQSVMDFIPEMPRTEAVADLPVPHQISGPASGASGMIRKPDGSCLWYRWTARHITTGDGRSEFQAVGIDLTERRQAEAERTTFERKMQDAQRLEALGVLAGGVAHDFNNLLAGVLGHAELAASSLPEGHPAREHLATVQNGVAQAGGLTRQLLAYSGKGRFLLRTIDLNELIGQTTDLLRVTLPKKVQLNLHLSPTLPLITGDDGQLRQVLMNLLINAGEAIGDRAGSVTVTTTTHDLALEAVSGGVYSPAAPGQFIELIVSDTGCGMDDATKARLFDPFFTTKFTGRGLGMSAVLGIIRGHGGGIRVDSRVGFGTRFTVLLPVTTEVLPEAVETPAPLDSLLRTPLESPPRQRRARRTETIPRPPQRSGQPPAPAPAPVPAPRPAPVAKAEKRGLALVADDEPIVRQVGELMLKQMGYDVLTASNGAEAVALFVAHADLVRVVLLDLMMPVMDGTEALVAIRDRSTVPVILCSGYTAEAVPETLTNDSATGFLQKPYARGDLQAALATIGV</sequence>
<dbReference type="PRINTS" id="PR00344">
    <property type="entry name" value="BCTRLSENSOR"/>
</dbReference>
<dbReference type="SMART" id="SM00388">
    <property type="entry name" value="HisKA"/>
    <property type="match status" value="1"/>
</dbReference>
<dbReference type="SMART" id="SM00091">
    <property type="entry name" value="PAS"/>
    <property type="match status" value="1"/>
</dbReference>
<dbReference type="Pfam" id="PF05231">
    <property type="entry name" value="MASE1"/>
    <property type="match status" value="1"/>
</dbReference>
<keyword evidence="10" id="KW-0067">ATP-binding</keyword>
<evidence type="ECO:0000256" key="16">
    <source>
        <dbReference type="SAM" id="Phobius"/>
    </source>
</evidence>
<feature type="transmembrane region" description="Helical" evidence="16">
    <location>
        <begin position="181"/>
        <end position="203"/>
    </location>
</feature>
<proteinExistence type="predicted"/>
<keyword evidence="9 21" id="KW-0418">Kinase</keyword>
<name>A0A6P2CYQ1_9BACT</name>
<dbReference type="SUPFAM" id="SSF47384">
    <property type="entry name" value="Homodimeric domain of signal transducing histidine kinase"/>
    <property type="match status" value="1"/>
</dbReference>
<dbReference type="Proteomes" id="UP000464178">
    <property type="component" value="Chromosome"/>
</dbReference>
<dbReference type="InterPro" id="IPR035965">
    <property type="entry name" value="PAS-like_dom_sf"/>
</dbReference>
<dbReference type="PANTHER" id="PTHR43065">
    <property type="entry name" value="SENSOR HISTIDINE KINASE"/>
    <property type="match status" value="1"/>
</dbReference>
<feature type="domain" description="Histidine kinase" evidence="17">
    <location>
        <begin position="471"/>
        <end position="695"/>
    </location>
</feature>
<dbReference type="Pfam" id="PF02518">
    <property type="entry name" value="HATPase_c"/>
    <property type="match status" value="1"/>
</dbReference>
<keyword evidence="11 16" id="KW-1133">Transmembrane helix</keyword>
<feature type="domain" description="PAS" evidence="19">
    <location>
        <begin position="326"/>
        <end position="377"/>
    </location>
</feature>
<feature type="transmembrane region" description="Helical" evidence="16">
    <location>
        <begin position="215"/>
        <end position="232"/>
    </location>
</feature>
<dbReference type="InterPro" id="IPR011006">
    <property type="entry name" value="CheY-like_superfamily"/>
</dbReference>
<feature type="transmembrane region" description="Helical" evidence="16">
    <location>
        <begin position="148"/>
        <end position="169"/>
    </location>
</feature>
<evidence type="ECO:0000256" key="2">
    <source>
        <dbReference type="ARBA" id="ARBA00004651"/>
    </source>
</evidence>
<keyword evidence="7 16" id="KW-0812">Transmembrane</keyword>
<evidence type="ECO:0000259" key="19">
    <source>
        <dbReference type="PROSITE" id="PS50112"/>
    </source>
</evidence>
<evidence type="ECO:0000313" key="22">
    <source>
        <dbReference type="Proteomes" id="UP000464178"/>
    </source>
</evidence>
<keyword evidence="5 14" id="KW-0597">Phosphoprotein</keyword>
<evidence type="ECO:0000256" key="9">
    <source>
        <dbReference type="ARBA" id="ARBA00022777"/>
    </source>
</evidence>
<dbReference type="CDD" id="cd17546">
    <property type="entry name" value="REC_hyHK_CKI1_RcsC-like"/>
    <property type="match status" value="1"/>
</dbReference>
<dbReference type="InterPro" id="IPR003661">
    <property type="entry name" value="HisK_dim/P_dom"/>
</dbReference>